<dbReference type="EMBL" id="CM007653">
    <property type="protein sequence ID" value="ONI15269.1"/>
    <property type="molecule type" value="Genomic_DNA"/>
</dbReference>
<name>A0A251PUL3_PRUPE</name>
<dbReference type="AlphaFoldDB" id="A0A251PUL3"/>
<evidence type="ECO:0000313" key="1">
    <source>
        <dbReference type="EMBL" id="ONI15269.1"/>
    </source>
</evidence>
<evidence type="ECO:0000313" key="2">
    <source>
        <dbReference type="Proteomes" id="UP000006882"/>
    </source>
</evidence>
<sequence length="74" mass="8320">MPMPPSLLPGCQAPSTFIFRQPILGLVHLCTNFLRLYTLIIPQPSISSFPCIPTCHKKDFKYMGCELARDSEHA</sequence>
<organism evidence="1 2">
    <name type="scientific">Prunus persica</name>
    <name type="common">Peach</name>
    <name type="synonym">Amygdalus persica</name>
    <dbReference type="NCBI Taxonomy" id="3760"/>
    <lineage>
        <taxon>Eukaryota</taxon>
        <taxon>Viridiplantae</taxon>
        <taxon>Streptophyta</taxon>
        <taxon>Embryophyta</taxon>
        <taxon>Tracheophyta</taxon>
        <taxon>Spermatophyta</taxon>
        <taxon>Magnoliopsida</taxon>
        <taxon>eudicotyledons</taxon>
        <taxon>Gunneridae</taxon>
        <taxon>Pentapetalae</taxon>
        <taxon>rosids</taxon>
        <taxon>fabids</taxon>
        <taxon>Rosales</taxon>
        <taxon>Rosaceae</taxon>
        <taxon>Amygdaloideae</taxon>
        <taxon>Amygdaleae</taxon>
        <taxon>Prunus</taxon>
    </lineage>
</organism>
<dbReference type="Gramene" id="ONI15269">
    <property type="protein sequence ID" value="ONI15269"/>
    <property type="gene ID" value="PRUPE_3G034400"/>
</dbReference>
<reference evidence="1 2" key="1">
    <citation type="journal article" date="2013" name="Nat. Genet.">
        <title>The high-quality draft genome of peach (Prunus persica) identifies unique patterns of genetic diversity, domestication and genome evolution.</title>
        <authorList>
            <consortium name="International Peach Genome Initiative"/>
            <person name="Verde I."/>
            <person name="Abbott A.G."/>
            <person name="Scalabrin S."/>
            <person name="Jung S."/>
            <person name="Shu S."/>
            <person name="Marroni F."/>
            <person name="Zhebentyayeva T."/>
            <person name="Dettori M.T."/>
            <person name="Grimwood J."/>
            <person name="Cattonaro F."/>
            <person name="Zuccolo A."/>
            <person name="Rossini L."/>
            <person name="Jenkins J."/>
            <person name="Vendramin E."/>
            <person name="Meisel L.A."/>
            <person name="Decroocq V."/>
            <person name="Sosinski B."/>
            <person name="Prochnik S."/>
            <person name="Mitros T."/>
            <person name="Policriti A."/>
            <person name="Cipriani G."/>
            <person name="Dondini L."/>
            <person name="Ficklin S."/>
            <person name="Goodstein D.M."/>
            <person name="Xuan P."/>
            <person name="Del Fabbro C."/>
            <person name="Aramini V."/>
            <person name="Copetti D."/>
            <person name="Gonzalez S."/>
            <person name="Horner D.S."/>
            <person name="Falchi R."/>
            <person name="Lucas S."/>
            <person name="Mica E."/>
            <person name="Maldonado J."/>
            <person name="Lazzari B."/>
            <person name="Bielenberg D."/>
            <person name="Pirona R."/>
            <person name="Miculan M."/>
            <person name="Barakat A."/>
            <person name="Testolin R."/>
            <person name="Stella A."/>
            <person name="Tartarini S."/>
            <person name="Tonutti P."/>
            <person name="Arus P."/>
            <person name="Orellana A."/>
            <person name="Wells C."/>
            <person name="Main D."/>
            <person name="Vizzotto G."/>
            <person name="Silva H."/>
            <person name="Salamini F."/>
            <person name="Schmutz J."/>
            <person name="Morgante M."/>
            <person name="Rokhsar D.S."/>
        </authorList>
    </citation>
    <scope>NUCLEOTIDE SEQUENCE [LARGE SCALE GENOMIC DNA]</scope>
    <source>
        <strain evidence="2">cv. Nemared</strain>
    </source>
</reference>
<keyword evidence="2" id="KW-1185">Reference proteome</keyword>
<proteinExistence type="predicted"/>
<protein>
    <submittedName>
        <fullName evidence="1">Uncharacterized protein</fullName>
    </submittedName>
</protein>
<accession>A0A251PUL3</accession>
<dbReference type="Proteomes" id="UP000006882">
    <property type="component" value="Chromosome G3"/>
</dbReference>
<gene>
    <name evidence="1" type="ORF">PRUPE_3G034400</name>
</gene>